<gene>
    <name evidence="2" type="ORF">K9S39_34770</name>
</gene>
<evidence type="ECO:0000313" key="3">
    <source>
        <dbReference type="Proteomes" id="UP000830115"/>
    </source>
</evidence>
<sequence>MRTPSQVMLGEPLGAEAGRDGHVDLAVAPTAPPDRGRGPATGAATSWAEVRPGPVGPRAATS</sequence>
<name>A0ABY4MEY6_9ACTN</name>
<dbReference type="RefSeq" id="WP_248867251.1">
    <property type="nucleotide sequence ID" value="NZ_CP086322.1"/>
</dbReference>
<accession>A0ABY4MEY6</accession>
<evidence type="ECO:0000256" key="1">
    <source>
        <dbReference type="SAM" id="MobiDB-lite"/>
    </source>
</evidence>
<organism evidence="2 3">
    <name type="scientific">Streptomyces halobius</name>
    <dbReference type="NCBI Taxonomy" id="2879846"/>
    <lineage>
        <taxon>Bacteria</taxon>
        <taxon>Bacillati</taxon>
        <taxon>Actinomycetota</taxon>
        <taxon>Actinomycetes</taxon>
        <taxon>Kitasatosporales</taxon>
        <taxon>Streptomycetaceae</taxon>
        <taxon>Streptomyces</taxon>
    </lineage>
</organism>
<evidence type="ECO:0000313" key="2">
    <source>
        <dbReference type="EMBL" id="UQA96354.1"/>
    </source>
</evidence>
<protein>
    <submittedName>
        <fullName evidence="2">Uncharacterized protein</fullName>
    </submittedName>
</protein>
<dbReference type="Proteomes" id="UP000830115">
    <property type="component" value="Chromosome"/>
</dbReference>
<feature type="region of interest" description="Disordered" evidence="1">
    <location>
        <begin position="1"/>
        <end position="62"/>
    </location>
</feature>
<reference evidence="2" key="1">
    <citation type="submission" date="2021-10" db="EMBL/GenBank/DDBJ databases">
        <title>Streptomyces nigrumlapis sp.nov.,an antimicrobial producing actinobacterium isolated from Black Gobi rocks.</title>
        <authorList>
            <person name="Wen Y."/>
            <person name="Zhang W."/>
            <person name="Liu X.G."/>
        </authorList>
    </citation>
    <scope>NUCLEOTIDE SEQUENCE</scope>
    <source>
        <strain evidence="2">ST13-2-2</strain>
    </source>
</reference>
<dbReference type="EMBL" id="CP086322">
    <property type="protein sequence ID" value="UQA96354.1"/>
    <property type="molecule type" value="Genomic_DNA"/>
</dbReference>
<keyword evidence="3" id="KW-1185">Reference proteome</keyword>
<proteinExistence type="predicted"/>